<dbReference type="OrthoDB" id="409122at2759"/>
<keyword evidence="8" id="KW-0732">Signal</keyword>
<protein>
    <recommendedName>
        <fullName evidence="9">Peptidase S53 domain-containing protein</fullName>
    </recommendedName>
</protein>
<keyword evidence="2 7" id="KW-0479">Metal-binding</keyword>
<evidence type="ECO:0000259" key="9">
    <source>
        <dbReference type="PROSITE" id="PS51695"/>
    </source>
</evidence>
<dbReference type="GO" id="GO:0008240">
    <property type="term" value="F:tripeptidyl-peptidase activity"/>
    <property type="evidence" value="ECO:0007669"/>
    <property type="project" value="TreeGrafter"/>
</dbReference>
<dbReference type="Gene3D" id="3.40.50.200">
    <property type="entry name" value="Peptidase S8/S53 domain"/>
    <property type="match status" value="2"/>
</dbReference>
<evidence type="ECO:0000256" key="5">
    <source>
        <dbReference type="ARBA" id="ARBA00022837"/>
    </source>
</evidence>
<dbReference type="STRING" id="1054147.F4PJQ2"/>
<name>F4PJQ2_CACFS</name>
<dbReference type="InterPro" id="IPR036852">
    <property type="entry name" value="Peptidase_S8/S53_dom_sf"/>
</dbReference>
<gene>
    <name evidence="10" type="ORF">DFA_05962</name>
</gene>
<dbReference type="InterPro" id="IPR030400">
    <property type="entry name" value="Sedolisin_dom"/>
</dbReference>
<feature type="binding site" evidence="7">
    <location>
        <position position="692"/>
    </location>
    <ligand>
        <name>Ca(2+)</name>
        <dbReference type="ChEBI" id="CHEBI:29108"/>
    </ligand>
</feature>
<dbReference type="InterPro" id="IPR000209">
    <property type="entry name" value="Peptidase_S8/S53_dom"/>
</dbReference>
<comment type="cofactor">
    <cofactor evidence="7">
        <name>Ca(2+)</name>
        <dbReference type="ChEBI" id="CHEBI:29108"/>
    </cofactor>
    <text evidence="7">Binds 1 Ca(2+) ion per subunit.</text>
</comment>
<dbReference type="InterPro" id="IPR050819">
    <property type="entry name" value="Tripeptidyl-peptidase_I"/>
</dbReference>
<dbReference type="SUPFAM" id="SSF54897">
    <property type="entry name" value="Protease propeptides/inhibitors"/>
    <property type="match status" value="1"/>
</dbReference>
<keyword evidence="6" id="KW-0865">Zymogen</keyword>
<dbReference type="AlphaFoldDB" id="F4PJQ2"/>
<dbReference type="CDD" id="cd04056">
    <property type="entry name" value="Peptidases_S53"/>
    <property type="match status" value="1"/>
</dbReference>
<keyword evidence="3 7" id="KW-0378">Hydrolase</keyword>
<feature type="domain" description="Peptidase S53" evidence="9">
    <location>
        <begin position="212"/>
        <end position="712"/>
    </location>
</feature>
<dbReference type="GO" id="GO:0006508">
    <property type="term" value="P:proteolysis"/>
    <property type="evidence" value="ECO:0007669"/>
    <property type="project" value="UniProtKB-KW"/>
</dbReference>
<feature type="binding site" evidence="7">
    <location>
        <position position="690"/>
    </location>
    <ligand>
        <name>Ca(2+)</name>
        <dbReference type="ChEBI" id="CHEBI:29108"/>
    </ligand>
</feature>
<keyword evidence="4 7" id="KW-0720">Serine protease</keyword>
<dbReference type="PROSITE" id="PS51695">
    <property type="entry name" value="SEDOLISIN"/>
    <property type="match status" value="1"/>
</dbReference>
<dbReference type="EMBL" id="GL883007">
    <property type="protein sequence ID" value="EGG23826.1"/>
    <property type="molecule type" value="Genomic_DNA"/>
</dbReference>
<reference evidence="11" key="1">
    <citation type="journal article" date="2011" name="Genome Res.">
        <title>Phylogeny-wide analysis of social amoeba genomes highlights ancient origins for complex intercellular communication.</title>
        <authorList>
            <person name="Heidel A.J."/>
            <person name="Lawal H.M."/>
            <person name="Felder M."/>
            <person name="Schilde C."/>
            <person name="Helps N.R."/>
            <person name="Tunggal B."/>
            <person name="Rivero F."/>
            <person name="John U."/>
            <person name="Schleicher M."/>
            <person name="Eichinger L."/>
            <person name="Platzer M."/>
            <person name="Noegel A.A."/>
            <person name="Schaap P."/>
            <person name="Gloeckner G."/>
        </authorList>
    </citation>
    <scope>NUCLEOTIDE SEQUENCE [LARGE SCALE GENOMIC DNA]</scope>
    <source>
        <strain evidence="11">SH3</strain>
    </source>
</reference>
<proteinExistence type="predicted"/>
<keyword evidence="1 7" id="KW-0645">Protease</keyword>
<evidence type="ECO:0000256" key="4">
    <source>
        <dbReference type="ARBA" id="ARBA00022825"/>
    </source>
</evidence>
<keyword evidence="11" id="KW-1185">Reference proteome</keyword>
<dbReference type="SUPFAM" id="SSF52743">
    <property type="entry name" value="Subtilisin-like"/>
    <property type="match status" value="1"/>
</dbReference>
<dbReference type="GO" id="GO:0004252">
    <property type="term" value="F:serine-type endopeptidase activity"/>
    <property type="evidence" value="ECO:0007669"/>
    <property type="project" value="UniProtKB-UniRule"/>
</dbReference>
<evidence type="ECO:0000256" key="8">
    <source>
        <dbReference type="SAM" id="SignalP"/>
    </source>
</evidence>
<feature type="active site" description="Charge relay system" evidence="7">
    <location>
        <position position="622"/>
    </location>
</feature>
<keyword evidence="5 7" id="KW-0106">Calcium</keyword>
<dbReference type="CDD" id="cd11377">
    <property type="entry name" value="Pro-peptidase_S53"/>
    <property type="match status" value="1"/>
</dbReference>
<feature type="signal peptide" evidence="8">
    <location>
        <begin position="1"/>
        <end position="21"/>
    </location>
</feature>
<evidence type="ECO:0000256" key="7">
    <source>
        <dbReference type="PROSITE-ProRule" id="PRU01032"/>
    </source>
</evidence>
<evidence type="ECO:0000313" key="10">
    <source>
        <dbReference type="EMBL" id="EGG23826.1"/>
    </source>
</evidence>
<dbReference type="PANTHER" id="PTHR14218:SF15">
    <property type="entry name" value="TRIPEPTIDYL-PEPTIDASE 1"/>
    <property type="match status" value="1"/>
</dbReference>
<dbReference type="GeneID" id="14876194"/>
<dbReference type="SMART" id="SM00944">
    <property type="entry name" value="Pro-kuma_activ"/>
    <property type="match status" value="1"/>
</dbReference>
<dbReference type="Pfam" id="PF09286">
    <property type="entry name" value="Pro-kuma_activ"/>
    <property type="match status" value="1"/>
</dbReference>
<feature type="active site" description="Charge relay system" evidence="7">
    <location>
        <position position="287"/>
    </location>
</feature>
<feature type="chain" id="PRO_5003319337" description="Peptidase S53 domain-containing protein" evidence="8">
    <location>
        <begin position="22"/>
        <end position="712"/>
    </location>
</feature>
<dbReference type="GO" id="GO:0046872">
    <property type="term" value="F:metal ion binding"/>
    <property type="evidence" value="ECO:0007669"/>
    <property type="project" value="UniProtKB-UniRule"/>
</dbReference>
<dbReference type="Proteomes" id="UP000007797">
    <property type="component" value="Unassembled WGS sequence"/>
</dbReference>
<evidence type="ECO:0000256" key="2">
    <source>
        <dbReference type="ARBA" id="ARBA00022723"/>
    </source>
</evidence>
<organism evidence="10 11">
    <name type="scientific">Cavenderia fasciculata</name>
    <name type="common">Slime mold</name>
    <name type="synonym">Dictyostelium fasciculatum</name>
    <dbReference type="NCBI Taxonomy" id="261658"/>
    <lineage>
        <taxon>Eukaryota</taxon>
        <taxon>Amoebozoa</taxon>
        <taxon>Evosea</taxon>
        <taxon>Eumycetozoa</taxon>
        <taxon>Dictyostelia</taxon>
        <taxon>Acytosteliales</taxon>
        <taxon>Cavenderiaceae</taxon>
        <taxon>Cavenderia</taxon>
    </lineage>
</organism>
<sequence>MFRQIIFLVMMALLAISAVSARMLVANVHSDFPASRFVLQNKAQKSDLVEFKILLVEQNKDILDELFWEVSNPQSASYGKYLSKKEIDSLTGATREAVQSVTKHLLASGLNKKEFSIHGDYIQVHTTVVKAEAVFEAEFYKFVSLVSGEERIRVYGDASLPTELAQHVDFVVGISEFIEDKKFTEAIKETLSALESKPSVAKNLKAPAGGPTMTPSVIKSYYGVPSNLKATNQESYQMIAAFNDFFSLGALQYFDSKFGISSSDVKVNRQGPNCMAQQCDEMESNLDIQYSTAMALGANTLFKNHANGQWVLDFALEIASASPLPMVASLSYGFSEIEQCLLTNECTTLNYDNLQYIERTNTAFQKLGLMGMTIFVSSGDDGATSFYYTSGNNPIDPSHYCPLGGCASTSTQCPMITISYAANGTECFFPGGVGSVACQSTLSNQDGANAINAFMRANAGGKCAASIEQDVEKNYHVHTSCSCSSLKTYSANGFKVSGYSYTEQNGALFYPDFPTSSPYVTSVGASQILDTSKPEVVCSIATGAIITGGGGFSNIQPQPSYQSSAVSSFLSAGVNLPPSYSFNTSGRAYPDISLVGHAYSIGVSASSSDKCPCSLQSVDGTSCSSPTLAGMVTLINDQLLNANKPQLGFLNPLLYQAAASQSNFFNDITTGNNNCNHAYCMLYGFSATKGYDTASGLGSINFAKFSSYVLSK</sequence>
<evidence type="ECO:0000313" key="11">
    <source>
        <dbReference type="Proteomes" id="UP000007797"/>
    </source>
</evidence>
<dbReference type="RefSeq" id="XP_004361677.1">
    <property type="nucleotide sequence ID" value="XM_004361620.1"/>
</dbReference>
<dbReference type="InterPro" id="IPR015366">
    <property type="entry name" value="S53_propep"/>
</dbReference>
<feature type="active site" description="Charge relay system" evidence="7">
    <location>
        <position position="283"/>
    </location>
</feature>
<accession>F4PJQ2</accession>
<dbReference type="PANTHER" id="PTHR14218">
    <property type="entry name" value="PROTEASE S8 TRIPEPTIDYL PEPTIDASE I CLN2"/>
    <property type="match status" value="1"/>
</dbReference>
<evidence type="ECO:0000256" key="6">
    <source>
        <dbReference type="ARBA" id="ARBA00023145"/>
    </source>
</evidence>
<evidence type="ECO:0000256" key="3">
    <source>
        <dbReference type="ARBA" id="ARBA00022801"/>
    </source>
</evidence>
<dbReference type="FunFam" id="3.40.50.200:FF:000040">
    <property type="entry name" value="Predicted protein"/>
    <property type="match status" value="1"/>
</dbReference>
<evidence type="ECO:0000256" key="1">
    <source>
        <dbReference type="ARBA" id="ARBA00022670"/>
    </source>
</evidence>
<dbReference type="OMA" id="VIRTMNY"/>
<dbReference type="KEGG" id="dfa:DFA_05962"/>
<feature type="binding site" evidence="7">
    <location>
        <position position="667"/>
    </location>
    <ligand>
        <name>Ca(2+)</name>
        <dbReference type="ChEBI" id="CHEBI:29108"/>
    </ligand>
</feature>
<dbReference type="Pfam" id="PF00082">
    <property type="entry name" value="Peptidase_S8"/>
    <property type="match status" value="1"/>
</dbReference>
<feature type="binding site" evidence="7">
    <location>
        <position position="668"/>
    </location>
    <ligand>
        <name>Ca(2+)</name>
        <dbReference type="ChEBI" id="CHEBI:29108"/>
    </ligand>
</feature>